<dbReference type="SUPFAM" id="SSF48498">
    <property type="entry name" value="Tetracyclin repressor-like, C-terminal domain"/>
    <property type="match status" value="1"/>
</dbReference>
<gene>
    <name evidence="6" type="ORF">MPLG2_0800</name>
</gene>
<evidence type="ECO:0000256" key="1">
    <source>
        <dbReference type="ARBA" id="ARBA00023015"/>
    </source>
</evidence>
<keyword evidence="3" id="KW-0804">Transcription</keyword>
<dbReference type="Gene3D" id="1.10.10.60">
    <property type="entry name" value="Homeodomain-like"/>
    <property type="match status" value="1"/>
</dbReference>
<proteinExistence type="predicted"/>
<dbReference type="GO" id="GO:0003700">
    <property type="term" value="F:DNA-binding transcription factor activity"/>
    <property type="evidence" value="ECO:0007669"/>
    <property type="project" value="TreeGrafter"/>
</dbReference>
<dbReference type="GO" id="GO:0045892">
    <property type="term" value="P:negative regulation of DNA-templated transcription"/>
    <property type="evidence" value="ECO:0007669"/>
    <property type="project" value="InterPro"/>
</dbReference>
<dbReference type="RefSeq" id="WP_105184977.1">
    <property type="nucleotide sequence ID" value="NZ_BAAAGO010000041.1"/>
</dbReference>
<sequence>MPARTSKEPLSRERVLDAALAAADQDGLGTLTMRRVADELDCEAMSLYYYVKDKAGLLSALTAMIIDEVIAETLTDPYPEPDPAELGGVPGTSATDWRTTIRNRCLGARRVMLRHPWAPALVAAESNVPPRTMKIFEALVATMIQAGFDFEIAHRAIHSLGSMILGFTQELFEPSSTDQGTTTDEMMELAAGFPYLSAMAMTQPHNQTDSLSVCDTQAEFEFTLTLILDGLERLRPSR</sequence>
<dbReference type="InterPro" id="IPR001647">
    <property type="entry name" value="HTH_TetR"/>
</dbReference>
<accession>A0A2N9JEN0</accession>
<dbReference type="Pfam" id="PF02909">
    <property type="entry name" value="TetR_C_1"/>
    <property type="match status" value="1"/>
</dbReference>
<dbReference type="InterPro" id="IPR004111">
    <property type="entry name" value="Repressor_TetR_C"/>
</dbReference>
<keyword evidence="2 4" id="KW-0238">DNA-binding</keyword>
<dbReference type="OrthoDB" id="2570341at2"/>
<feature type="domain" description="HTH tetR-type" evidence="5">
    <location>
        <begin position="9"/>
        <end position="69"/>
    </location>
</feature>
<dbReference type="GO" id="GO:0000976">
    <property type="term" value="F:transcription cis-regulatory region binding"/>
    <property type="evidence" value="ECO:0007669"/>
    <property type="project" value="TreeGrafter"/>
</dbReference>
<dbReference type="AlphaFoldDB" id="A0A2N9JEN0"/>
<keyword evidence="1" id="KW-0805">Transcription regulation</keyword>
<dbReference type="PANTHER" id="PTHR30055">
    <property type="entry name" value="HTH-TYPE TRANSCRIPTIONAL REGULATOR RUTR"/>
    <property type="match status" value="1"/>
</dbReference>
<reference evidence="6 7" key="1">
    <citation type="submission" date="2018-02" db="EMBL/GenBank/DDBJ databases">
        <authorList>
            <person name="Cohen D.B."/>
            <person name="Kent A.D."/>
        </authorList>
    </citation>
    <scope>NUCLEOTIDE SEQUENCE [LARGE SCALE GENOMIC DNA]</scope>
    <source>
        <strain evidence="6">1</strain>
    </source>
</reference>
<dbReference type="PANTHER" id="PTHR30055:SF151">
    <property type="entry name" value="TRANSCRIPTIONAL REGULATORY PROTEIN"/>
    <property type="match status" value="1"/>
</dbReference>
<evidence type="ECO:0000313" key="6">
    <source>
        <dbReference type="EMBL" id="SPD85836.1"/>
    </source>
</evidence>
<organism evidence="6 7">
    <name type="scientific">Micropruina glycogenica</name>
    <dbReference type="NCBI Taxonomy" id="75385"/>
    <lineage>
        <taxon>Bacteria</taxon>
        <taxon>Bacillati</taxon>
        <taxon>Actinomycetota</taxon>
        <taxon>Actinomycetes</taxon>
        <taxon>Propionibacteriales</taxon>
        <taxon>Nocardioidaceae</taxon>
        <taxon>Micropruina</taxon>
    </lineage>
</organism>
<dbReference type="InterPro" id="IPR009057">
    <property type="entry name" value="Homeodomain-like_sf"/>
</dbReference>
<dbReference type="Pfam" id="PF00440">
    <property type="entry name" value="TetR_N"/>
    <property type="match status" value="1"/>
</dbReference>
<keyword evidence="7" id="KW-1185">Reference proteome</keyword>
<evidence type="ECO:0000256" key="4">
    <source>
        <dbReference type="PROSITE-ProRule" id="PRU00335"/>
    </source>
</evidence>
<dbReference type="SUPFAM" id="SSF46689">
    <property type="entry name" value="Homeodomain-like"/>
    <property type="match status" value="1"/>
</dbReference>
<evidence type="ECO:0000256" key="3">
    <source>
        <dbReference type="ARBA" id="ARBA00023163"/>
    </source>
</evidence>
<dbReference type="InterPro" id="IPR036271">
    <property type="entry name" value="Tet_transcr_reg_TetR-rel_C_sf"/>
</dbReference>
<dbReference type="Proteomes" id="UP000238164">
    <property type="component" value="Chromosome 1"/>
</dbReference>
<dbReference type="InterPro" id="IPR050109">
    <property type="entry name" value="HTH-type_TetR-like_transc_reg"/>
</dbReference>
<dbReference type="Gene3D" id="1.10.357.10">
    <property type="entry name" value="Tetracycline Repressor, domain 2"/>
    <property type="match status" value="1"/>
</dbReference>
<evidence type="ECO:0000313" key="7">
    <source>
        <dbReference type="Proteomes" id="UP000238164"/>
    </source>
</evidence>
<dbReference type="PROSITE" id="PS50977">
    <property type="entry name" value="HTH_TETR_2"/>
    <property type="match status" value="1"/>
</dbReference>
<evidence type="ECO:0000259" key="5">
    <source>
        <dbReference type="PROSITE" id="PS50977"/>
    </source>
</evidence>
<name>A0A2N9JEN0_9ACTN</name>
<dbReference type="EMBL" id="LT985188">
    <property type="protein sequence ID" value="SPD85836.1"/>
    <property type="molecule type" value="Genomic_DNA"/>
</dbReference>
<evidence type="ECO:0000256" key="2">
    <source>
        <dbReference type="ARBA" id="ARBA00023125"/>
    </source>
</evidence>
<protein>
    <submittedName>
        <fullName evidence="6">Transcriptional regulator, TetR family</fullName>
    </submittedName>
</protein>
<feature type="DNA-binding region" description="H-T-H motif" evidence="4">
    <location>
        <begin position="32"/>
        <end position="51"/>
    </location>
</feature>
<dbReference type="KEGG" id="mgg:MPLG2_0800"/>